<evidence type="ECO:0000256" key="1">
    <source>
        <dbReference type="ARBA" id="ARBA00023015"/>
    </source>
</evidence>
<protein>
    <submittedName>
        <fullName evidence="5">Helix-turn-helix transcriptional regulator</fullName>
    </submittedName>
</protein>
<feature type="domain" description="HTH luxR-type" evidence="4">
    <location>
        <begin position="290"/>
        <end position="347"/>
    </location>
</feature>
<dbReference type="PANTHER" id="PTHR44688">
    <property type="entry name" value="DNA-BINDING TRANSCRIPTIONAL ACTIVATOR DEVR_DOSR"/>
    <property type="match status" value="1"/>
</dbReference>
<accession>A0A7K1KUI0</accession>
<evidence type="ECO:0000259" key="4">
    <source>
        <dbReference type="SMART" id="SM00421"/>
    </source>
</evidence>
<dbReference type="Proteomes" id="UP000432015">
    <property type="component" value="Unassembled WGS sequence"/>
</dbReference>
<evidence type="ECO:0000256" key="2">
    <source>
        <dbReference type="ARBA" id="ARBA00023125"/>
    </source>
</evidence>
<evidence type="ECO:0000313" key="6">
    <source>
        <dbReference type="Proteomes" id="UP000432015"/>
    </source>
</evidence>
<dbReference type="InterPro" id="IPR000792">
    <property type="entry name" value="Tscrpt_reg_LuxR_C"/>
</dbReference>
<dbReference type="AlphaFoldDB" id="A0A7K1KUI0"/>
<dbReference type="EMBL" id="WOFH01000001">
    <property type="protein sequence ID" value="MUN35803.1"/>
    <property type="molecule type" value="Genomic_DNA"/>
</dbReference>
<keyword evidence="1" id="KW-0805">Transcription regulation</keyword>
<organism evidence="5 6">
    <name type="scientific">Actinomadura litoris</name>
    <dbReference type="NCBI Taxonomy" id="2678616"/>
    <lineage>
        <taxon>Bacteria</taxon>
        <taxon>Bacillati</taxon>
        <taxon>Actinomycetota</taxon>
        <taxon>Actinomycetes</taxon>
        <taxon>Streptosporangiales</taxon>
        <taxon>Thermomonosporaceae</taxon>
        <taxon>Actinomadura</taxon>
    </lineage>
</organism>
<dbReference type="InterPro" id="IPR036388">
    <property type="entry name" value="WH-like_DNA-bd_sf"/>
</dbReference>
<dbReference type="SMART" id="SM00421">
    <property type="entry name" value="HTH_LUXR"/>
    <property type="match status" value="1"/>
</dbReference>
<reference evidence="5 6" key="1">
    <citation type="submission" date="2019-11" db="EMBL/GenBank/DDBJ databases">
        <authorList>
            <person name="Cao P."/>
        </authorList>
    </citation>
    <scope>NUCLEOTIDE SEQUENCE [LARGE SCALE GENOMIC DNA]</scope>
    <source>
        <strain evidence="5 6">NEAU-AAG5</strain>
    </source>
</reference>
<name>A0A7K1KUI0_9ACTN</name>
<evidence type="ECO:0000313" key="5">
    <source>
        <dbReference type="EMBL" id="MUN35803.1"/>
    </source>
</evidence>
<dbReference type="GO" id="GO:0003677">
    <property type="term" value="F:DNA binding"/>
    <property type="evidence" value="ECO:0007669"/>
    <property type="project" value="UniProtKB-KW"/>
</dbReference>
<dbReference type="InterPro" id="IPR016032">
    <property type="entry name" value="Sig_transdc_resp-reg_C-effctor"/>
</dbReference>
<dbReference type="Pfam" id="PF00196">
    <property type="entry name" value="GerE"/>
    <property type="match status" value="1"/>
</dbReference>
<dbReference type="SUPFAM" id="SSF46894">
    <property type="entry name" value="C-terminal effector domain of the bipartite response regulators"/>
    <property type="match status" value="1"/>
</dbReference>
<dbReference type="GO" id="GO:0006355">
    <property type="term" value="P:regulation of DNA-templated transcription"/>
    <property type="evidence" value="ECO:0007669"/>
    <property type="project" value="InterPro"/>
</dbReference>
<dbReference type="PANTHER" id="PTHR44688:SF16">
    <property type="entry name" value="DNA-BINDING TRANSCRIPTIONAL ACTIVATOR DEVR_DOSR"/>
    <property type="match status" value="1"/>
</dbReference>
<keyword evidence="6" id="KW-1185">Reference proteome</keyword>
<keyword evidence="2" id="KW-0238">DNA-binding</keyword>
<gene>
    <name evidence="5" type="ORF">GNZ18_04205</name>
</gene>
<keyword evidence="3" id="KW-0804">Transcription</keyword>
<proteinExistence type="predicted"/>
<evidence type="ECO:0000256" key="3">
    <source>
        <dbReference type="ARBA" id="ARBA00023163"/>
    </source>
</evidence>
<comment type="caution">
    <text evidence="5">The sequence shown here is derived from an EMBL/GenBank/DDBJ whole genome shotgun (WGS) entry which is preliminary data.</text>
</comment>
<sequence>MTGSETRLLGELSMIAREGAGTDELACALSKAIDAVVPHDAARLVGTSPAARSIPSAFSFWHGYEADFGRALLRDYYAGHDPGPPDELALRPLPVALLGIGDERRHLRFRSLMSRFGAGSVLRVLLKDVRGIWGMMDLLRGQDAMPFCERDAERAARLVPELIEFLRSYVTGGRLARVAPPPPPPPGVIIVGADDVIRSATPQAHLWRERLEFCSRSPRWTGEVFMIGLAMQTRVHALAPHTAEPLIIGPAAAYGRWLACHGQPLGDSGDVAIVIQAATSSQMLPSFCDWYGITARERQIIGHLRDAMPPKQIARTLELSVHTVNDHLKAVFRKTGACGRDELLAALAG</sequence>
<dbReference type="Gene3D" id="1.10.10.10">
    <property type="entry name" value="Winged helix-like DNA-binding domain superfamily/Winged helix DNA-binding domain"/>
    <property type="match status" value="1"/>
</dbReference>